<reference evidence="2" key="2">
    <citation type="submission" date="2007-03" db="EMBL/GenBank/DDBJ databases">
        <authorList>
            <consortium name="The International Medicago Genome Annotation Group"/>
        </authorList>
    </citation>
    <scope>NUCLEOTIDE SEQUENCE</scope>
</reference>
<evidence type="ECO:0000256" key="1">
    <source>
        <dbReference type="SAM" id="MobiDB-lite"/>
    </source>
</evidence>
<dbReference type="PaxDb" id="3880-AES66073"/>
<proteinExistence type="predicted"/>
<accession>A2Q3D0</accession>
<evidence type="ECO:0000313" key="4">
    <source>
        <dbReference type="EnsemblPlants" id="AES66073"/>
    </source>
</evidence>
<organism evidence="2">
    <name type="scientific">Medicago truncatula</name>
    <name type="common">Barrel medic</name>
    <name type="synonym">Medicago tribuloides</name>
    <dbReference type="NCBI Taxonomy" id="3880"/>
    <lineage>
        <taxon>Eukaryota</taxon>
        <taxon>Viridiplantae</taxon>
        <taxon>Streptophyta</taxon>
        <taxon>Embryophyta</taxon>
        <taxon>Tracheophyta</taxon>
        <taxon>Spermatophyta</taxon>
        <taxon>Magnoliopsida</taxon>
        <taxon>eudicotyledons</taxon>
        <taxon>Gunneridae</taxon>
        <taxon>Pentapetalae</taxon>
        <taxon>rosids</taxon>
        <taxon>fabids</taxon>
        <taxon>Fabales</taxon>
        <taxon>Fabaceae</taxon>
        <taxon>Papilionoideae</taxon>
        <taxon>50 kb inversion clade</taxon>
        <taxon>NPAAA clade</taxon>
        <taxon>Hologalegina</taxon>
        <taxon>IRL clade</taxon>
        <taxon>Trifolieae</taxon>
        <taxon>Medicago</taxon>
    </lineage>
</organism>
<dbReference type="HOGENOM" id="CLU_2641805_0_0_1"/>
<evidence type="ECO:0000313" key="2">
    <source>
        <dbReference type="EMBL" id="ABN08130.1"/>
    </source>
</evidence>
<dbReference type="EnsemblPlants" id="AES66073">
    <property type="protein sequence ID" value="AES66073"/>
    <property type="gene ID" value="MTR_2g062210"/>
</dbReference>
<sequence>MSPRPLHPGLCLGPALTTTTPTTIVNEFDTFEDIEESDNESYNENGASGDDDGGNDEIDEDGCVDMMGINHIFGDFS</sequence>
<keyword evidence="5" id="KW-1185">Reference proteome</keyword>
<dbReference type="Proteomes" id="UP000002051">
    <property type="component" value="Chromosome 2"/>
</dbReference>
<reference evidence="4" key="5">
    <citation type="submission" date="2015-04" db="UniProtKB">
        <authorList>
            <consortium name="EnsemblPlants"/>
        </authorList>
    </citation>
    <scope>IDENTIFICATION</scope>
    <source>
        <strain evidence="4">cv. Jemalong A17</strain>
    </source>
</reference>
<reference evidence="3 5" key="4">
    <citation type="journal article" date="2014" name="BMC Genomics">
        <title>An improved genome release (version Mt4.0) for the model legume Medicago truncatula.</title>
        <authorList>
            <person name="Tang H."/>
            <person name="Krishnakumar V."/>
            <person name="Bidwell S."/>
            <person name="Rosen B."/>
            <person name="Chan A."/>
            <person name="Zhou S."/>
            <person name="Gentzbittel L."/>
            <person name="Childs K.L."/>
            <person name="Yandell M."/>
            <person name="Gundlach H."/>
            <person name="Mayer K.F."/>
            <person name="Schwartz D.C."/>
            <person name="Town C.D."/>
        </authorList>
    </citation>
    <scope>GENOME REANNOTATION</scope>
    <source>
        <strain evidence="4 5">cv. Jemalong A17</strain>
    </source>
</reference>
<name>A2Q3D0_MEDTR</name>
<protein>
    <submittedName>
        <fullName evidence="2 4">Uncharacterized protein</fullName>
    </submittedName>
</protein>
<dbReference type="AlphaFoldDB" id="A2Q3D0"/>
<feature type="compositionally biased region" description="Acidic residues" evidence="1">
    <location>
        <begin position="49"/>
        <end position="61"/>
    </location>
</feature>
<dbReference type="EMBL" id="AC155880">
    <property type="protein sequence ID" value="ABN08130.1"/>
    <property type="molecule type" value="Genomic_DNA"/>
</dbReference>
<feature type="region of interest" description="Disordered" evidence="1">
    <location>
        <begin position="33"/>
        <end position="61"/>
    </location>
</feature>
<dbReference type="EMBL" id="CM001218">
    <property type="protein sequence ID" value="AES66073.1"/>
    <property type="molecule type" value="Genomic_DNA"/>
</dbReference>
<gene>
    <name evidence="3" type="ordered locus">MTR_2g062210</name>
    <name evidence="2" type="ORF">MtrDRAFT_AC155880g30v2</name>
</gene>
<evidence type="ECO:0000313" key="3">
    <source>
        <dbReference type="EMBL" id="AES66073.1"/>
    </source>
</evidence>
<reference evidence="2" key="1">
    <citation type="submission" date="2005-04" db="EMBL/GenBank/DDBJ databases">
        <authorList>
            <person name="Town C.D."/>
        </authorList>
    </citation>
    <scope>NUCLEOTIDE SEQUENCE</scope>
</reference>
<reference evidence="3 5" key="3">
    <citation type="journal article" date="2011" name="Nature">
        <title>The Medicago genome provides insight into the evolution of rhizobial symbioses.</title>
        <authorList>
            <person name="Young N.D."/>
            <person name="Debelle F."/>
            <person name="Oldroyd G.E."/>
            <person name="Geurts R."/>
            <person name="Cannon S.B."/>
            <person name="Udvardi M.K."/>
            <person name="Benedito V.A."/>
            <person name="Mayer K.F."/>
            <person name="Gouzy J."/>
            <person name="Schoof H."/>
            <person name="Van de Peer Y."/>
            <person name="Proost S."/>
            <person name="Cook D.R."/>
            <person name="Meyers B.C."/>
            <person name="Spannagl M."/>
            <person name="Cheung F."/>
            <person name="De Mita S."/>
            <person name="Krishnakumar V."/>
            <person name="Gundlach H."/>
            <person name="Zhou S."/>
            <person name="Mudge J."/>
            <person name="Bharti A.K."/>
            <person name="Murray J.D."/>
            <person name="Naoumkina M.A."/>
            <person name="Rosen B."/>
            <person name="Silverstein K.A."/>
            <person name="Tang H."/>
            <person name="Rombauts S."/>
            <person name="Zhao P.X."/>
            <person name="Zhou P."/>
            <person name="Barbe V."/>
            <person name="Bardou P."/>
            <person name="Bechner M."/>
            <person name="Bellec A."/>
            <person name="Berger A."/>
            <person name="Berges H."/>
            <person name="Bidwell S."/>
            <person name="Bisseling T."/>
            <person name="Choisne N."/>
            <person name="Couloux A."/>
            <person name="Denny R."/>
            <person name="Deshpande S."/>
            <person name="Dai X."/>
            <person name="Doyle J.J."/>
            <person name="Dudez A.M."/>
            <person name="Farmer A.D."/>
            <person name="Fouteau S."/>
            <person name="Franken C."/>
            <person name="Gibelin C."/>
            <person name="Gish J."/>
            <person name="Goldstein S."/>
            <person name="Gonzalez A.J."/>
            <person name="Green P.J."/>
            <person name="Hallab A."/>
            <person name="Hartog M."/>
            <person name="Hua A."/>
            <person name="Humphray S.J."/>
            <person name="Jeong D.H."/>
            <person name="Jing Y."/>
            <person name="Jocker A."/>
            <person name="Kenton S.M."/>
            <person name="Kim D.J."/>
            <person name="Klee K."/>
            <person name="Lai H."/>
            <person name="Lang C."/>
            <person name="Lin S."/>
            <person name="Macmil S.L."/>
            <person name="Magdelenat G."/>
            <person name="Matthews L."/>
            <person name="McCorrison J."/>
            <person name="Monaghan E.L."/>
            <person name="Mun J.H."/>
            <person name="Najar F.Z."/>
            <person name="Nicholson C."/>
            <person name="Noirot C."/>
            <person name="O'Bleness M."/>
            <person name="Paule C.R."/>
            <person name="Poulain J."/>
            <person name="Prion F."/>
            <person name="Qin B."/>
            <person name="Qu C."/>
            <person name="Retzel E.F."/>
            <person name="Riddle C."/>
            <person name="Sallet E."/>
            <person name="Samain S."/>
            <person name="Samson N."/>
            <person name="Sanders I."/>
            <person name="Saurat O."/>
            <person name="Scarpelli C."/>
            <person name="Schiex T."/>
            <person name="Segurens B."/>
            <person name="Severin A.J."/>
            <person name="Sherrier D.J."/>
            <person name="Shi R."/>
            <person name="Sims S."/>
            <person name="Singer S.R."/>
            <person name="Sinharoy S."/>
            <person name="Sterck L."/>
            <person name="Viollet A."/>
            <person name="Wang B.B."/>
            <person name="Wang K."/>
            <person name="Wang M."/>
            <person name="Wang X."/>
            <person name="Warfsmann J."/>
            <person name="Weissenbach J."/>
            <person name="White D.D."/>
            <person name="White J.D."/>
            <person name="Wiley G.B."/>
            <person name="Wincker P."/>
            <person name="Xing Y."/>
            <person name="Yang L."/>
            <person name="Yao Z."/>
            <person name="Ying F."/>
            <person name="Zhai J."/>
            <person name="Zhou L."/>
            <person name="Zuber A."/>
            <person name="Denarie J."/>
            <person name="Dixon R.A."/>
            <person name="May G.D."/>
            <person name="Schwartz D.C."/>
            <person name="Rogers J."/>
            <person name="Quetier F."/>
            <person name="Town C.D."/>
            <person name="Roe B.A."/>
        </authorList>
    </citation>
    <scope>NUCLEOTIDE SEQUENCE [LARGE SCALE GENOMIC DNA]</scope>
    <source>
        <strain evidence="3">A17</strain>
        <strain evidence="4 5">cv. Jemalong A17</strain>
    </source>
</reference>
<evidence type="ECO:0000313" key="5">
    <source>
        <dbReference type="Proteomes" id="UP000002051"/>
    </source>
</evidence>